<comment type="caution">
    <text evidence="2">The sequence shown here is derived from an EMBL/GenBank/DDBJ whole genome shotgun (WGS) entry which is preliminary data.</text>
</comment>
<feature type="region of interest" description="Disordered" evidence="1">
    <location>
        <begin position="753"/>
        <end position="776"/>
    </location>
</feature>
<dbReference type="Proteomes" id="UP001642464">
    <property type="component" value="Unassembled WGS sequence"/>
</dbReference>
<feature type="non-terminal residue" evidence="2">
    <location>
        <position position="979"/>
    </location>
</feature>
<feature type="compositionally biased region" description="Basic and acidic residues" evidence="1">
    <location>
        <begin position="601"/>
        <end position="614"/>
    </location>
</feature>
<dbReference type="EMBL" id="CAXAMM010040915">
    <property type="protein sequence ID" value="CAK9096217.1"/>
    <property type="molecule type" value="Genomic_DNA"/>
</dbReference>
<gene>
    <name evidence="2" type="ORF">SCF082_LOCUS45183</name>
</gene>
<protein>
    <submittedName>
        <fullName evidence="2">Uncharacterized protein</fullName>
    </submittedName>
</protein>
<proteinExistence type="predicted"/>
<feature type="region of interest" description="Disordered" evidence="1">
    <location>
        <begin position="934"/>
        <end position="956"/>
    </location>
</feature>
<accession>A0ABP0RAS4</accession>
<organism evidence="2 3">
    <name type="scientific">Durusdinium trenchii</name>
    <dbReference type="NCBI Taxonomy" id="1381693"/>
    <lineage>
        <taxon>Eukaryota</taxon>
        <taxon>Sar</taxon>
        <taxon>Alveolata</taxon>
        <taxon>Dinophyceae</taxon>
        <taxon>Suessiales</taxon>
        <taxon>Symbiodiniaceae</taxon>
        <taxon>Durusdinium</taxon>
    </lineage>
</organism>
<keyword evidence="3" id="KW-1185">Reference proteome</keyword>
<name>A0ABP0RAS4_9DINO</name>
<feature type="region of interest" description="Disordered" evidence="1">
    <location>
        <begin position="1"/>
        <end position="40"/>
    </location>
</feature>
<evidence type="ECO:0000313" key="2">
    <source>
        <dbReference type="EMBL" id="CAK9096217.1"/>
    </source>
</evidence>
<sequence length="979" mass="109195">MALQRFSASSSSDYESYSDDGTSEAQSDVSIEPAAKRPKPMVESMRNLSWNQLQSLELDADGVQVCRQAWLHILGIGRERLMRCKRNFRGTDGVATYLDDDRKEVLLELAEYLESNYHHYSRGVQYLRMLAGQVAMPRAVEPDTEYSIKNVLTSKMEEITASCNMGKWLWDKYGSDAGMDEFKSAMIQIFAMDSVKKHIEHVKPVTHVPMTSMKGLYLDIWDLSFREDAKYGEVGRWPATHAYKAHFGSFLEHGFQSHRECLDIKFSNTAVETTNPVFAIDRFSEISEELLVEDDQMAKTLASFRYVKCNYQRHAKAEDFLYETLCLANRTAEKTKPSALDMMLLFKESVRLIYNLLRCPTALWEALKACYNESKPEQAALTMENMDGDYFVPGTELLENGPKIWQDIQTVTAEAVELWADRAMADRGRGLDPNFDYKKMGFVMEACGKQQEEHVISAQSSVNDARKSSLRAAFNLLLTNVANDQCLQDKFLATAEMNSCRADASTFSAKNEPWLQATLTAHGDGIRRPNQERIVLWINYAAAGVVPAKKILFTLEQVQQILHGFPRTAVAFVLLPNRAADLRSSPRKEEKEEPEEEKEEEDSHPTKKHDEGLSEMLKVERGNGKFATDTRLTRVQELKQAQGLKSRNVWACSTSCHSQSDTAYCASVIGQKTYSLCRSGSLKLPGFPSFESVVADLKNNAHEPPVPDFQVCVPVPNGLAIKQNLVDYWTAIDTFQVPMAELLEAHNKKYNPHGIKRGASDTAGPEGEGGTATNNGSKKMRIDNCVKVADHEGTIADKLVLACGNVRFVYDCKEDNLWICGNDSKKKETFEVKGPLEVFGFGSGDFVEGPEASDVQSDVLTYRDAISQLENAGEVNVKVSMHSLDKKDGSSEMSICSQKKVCFVLDQPKENKKKKGSAGAAMVIPEFDIGSYQAINQGDGDTDIDSDGRDASPSIEIIGDTFQRSSSFVDAKLSDTSSA</sequence>
<reference evidence="2 3" key="1">
    <citation type="submission" date="2024-02" db="EMBL/GenBank/DDBJ databases">
        <authorList>
            <person name="Chen Y."/>
            <person name="Shah S."/>
            <person name="Dougan E. K."/>
            <person name="Thang M."/>
            <person name="Chan C."/>
        </authorList>
    </citation>
    <scope>NUCLEOTIDE SEQUENCE [LARGE SCALE GENOMIC DNA]</scope>
</reference>
<evidence type="ECO:0000256" key="1">
    <source>
        <dbReference type="SAM" id="MobiDB-lite"/>
    </source>
</evidence>
<feature type="region of interest" description="Disordered" evidence="1">
    <location>
        <begin position="583"/>
        <end position="614"/>
    </location>
</feature>
<evidence type="ECO:0000313" key="3">
    <source>
        <dbReference type="Proteomes" id="UP001642464"/>
    </source>
</evidence>